<gene>
    <name evidence="1" type="ORF">JN11_00332</name>
</gene>
<name>A0A562UHE9_9SPHI</name>
<evidence type="ECO:0000313" key="2">
    <source>
        <dbReference type="Proteomes" id="UP000317010"/>
    </source>
</evidence>
<proteinExistence type="predicted"/>
<dbReference type="Proteomes" id="UP000317010">
    <property type="component" value="Unassembled WGS sequence"/>
</dbReference>
<dbReference type="OrthoDB" id="8807075at2"/>
<comment type="caution">
    <text evidence="1">The sequence shown here is derived from an EMBL/GenBank/DDBJ whole genome shotgun (WGS) entry which is preliminary data.</text>
</comment>
<keyword evidence="2" id="KW-1185">Reference proteome</keyword>
<organism evidence="1 2">
    <name type="scientific">Mucilaginibacter frigoritolerans</name>
    <dbReference type="NCBI Taxonomy" id="652788"/>
    <lineage>
        <taxon>Bacteria</taxon>
        <taxon>Pseudomonadati</taxon>
        <taxon>Bacteroidota</taxon>
        <taxon>Sphingobacteriia</taxon>
        <taxon>Sphingobacteriales</taxon>
        <taxon>Sphingobacteriaceae</taxon>
        <taxon>Mucilaginibacter</taxon>
    </lineage>
</organism>
<dbReference type="AlphaFoldDB" id="A0A562UHE9"/>
<reference evidence="1 2" key="1">
    <citation type="submission" date="2019-07" db="EMBL/GenBank/DDBJ databases">
        <title>Genomic Encyclopedia of Archaeal and Bacterial Type Strains, Phase II (KMG-II): from individual species to whole genera.</title>
        <authorList>
            <person name="Goeker M."/>
        </authorList>
    </citation>
    <scope>NUCLEOTIDE SEQUENCE [LARGE SCALE GENOMIC DNA]</scope>
    <source>
        <strain evidence="1 2">ATCC BAA-1854</strain>
    </source>
</reference>
<accession>A0A562UHE9</accession>
<dbReference type="EMBL" id="VLLI01000001">
    <property type="protein sequence ID" value="TWJ04615.1"/>
    <property type="molecule type" value="Genomic_DNA"/>
</dbReference>
<dbReference type="RefSeq" id="WP_144908972.1">
    <property type="nucleotide sequence ID" value="NZ_VLLI01000001.1"/>
</dbReference>
<protein>
    <recommendedName>
        <fullName evidence="3">Glycosyl transferase family 2</fullName>
    </recommendedName>
</protein>
<evidence type="ECO:0008006" key="3">
    <source>
        <dbReference type="Google" id="ProtNLM"/>
    </source>
</evidence>
<sequence length="280" mass="33225">MNNSYSIFVNTTDRFEDCWYPFFKLFGTYWPDYKGKIYLNTEYKEFSYPGLNIISVKNSSITKDADKVTWSECLIRALNVIDEDIILYMQEDYFLKAPVKTETVSDFVGRMKENDIDCLHLTDQNTKGPFSLSEYTDLWIIGQSALDRVCCQAALWKKEILLQYIKTWESPWQFETNGTKRANLLPHKFYTVNRNIYKLNINEIVPYIFTGVVQGRWYEGVIELFKENNIYVDFRKRGFLKDAKPKTLADRLKKRWRNLPTELLSSLYLLKLKCKLKIFN</sequence>
<evidence type="ECO:0000313" key="1">
    <source>
        <dbReference type="EMBL" id="TWJ04615.1"/>
    </source>
</evidence>